<dbReference type="EMBL" id="JAAXOP010000007">
    <property type="protein sequence ID" value="NKY51398.1"/>
    <property type="molecule type" value="Genomic_DNA"/>
</dbReference>
<comment type="caution">
    <text evidence="1">The sequence shown here is derived from an EMBL/GenBank/DDBJ whole genome shotgun (WGS) entry which is preliminary data.</text>
</comment>
<dbReference type="Proteomes" id="UP000565711">
    <property type="component" value="Unassembled WGS sequence"/>
</dbReference>
<dbReference type="RefSeq" id="WP_067880633.1">
    <property type="nucleotide sequence ID" value="NZ_JAAXOP010000007.1"/>
</dbReference>
<evidence type="ECO:0008006" key="3">
    <source>
        <dbReference type="Google" id="ProtNLM"/>
    </source>
</evidence>
<accession>A0A846Y2A9</accession>
<keyword evidence="2" id="KW-1185">Reference proteome</keyword>
<gene>
    <name evidence="1" type="ORF">HGA08_14330</name>
</gene>
<evidence type="ECO:0000313" key="1">
    <source>
        <dbReference type="EMBL" id="NKY51398.1"/>
    </source>
</evidence>
<evidence type="ECO:0000313" key="2">
    <source>
        <dbReference type="Proteomes" id="UP000565711"/>
    </source>
</evidence>
<organism evidence="1 2">
    <name type="scientific">Nocardia vermiculata</name>
    <dbReference type="NCBI Taxonomy" id="257274"/>
    <lineage>
        <taxon>Bacteria</taxon>
        <taxon>Bacillati</taxon>
        <taxon>Actinomycetota</taxon>
        <taxon>Actinomycetes</taxon>
        <taxon>Mycobacteriales</taxon>
        <taxon>Nocardiaceae</taxon>
        <taxon>Nocardia</taxon>
    </lineage>
</organism>
<protein>
    <recommendedName>
        <fullName evidence="3">Bacterial Pleckstrin homology domain-containing protein</fullName>
    </recommendedName>
</protein>
<proteinExistence type="predicted"/>
<reference evidence="1 2" key="1">
    <citation type="submission" date="2020-04" db="EMBL/GenBank/DDBJ databases">
        <title>MicrobeNet Type strains.</title>
        <authorList>
            <person name="Nicholson A.C."/>
        </authorList>
    </citation>
    <scope>NUCLEOTIDE SEQUENCE [LARGE SCALE GENOMIC DNA]</scope>
    <source>
        <strain evidence="1 2">JCM 12354</strain>
    </source>
</reference>
<name>A0A846Y2A9_9NOCA</name>
<sequence>MAEVYVDQGTVQVELRWWESIFAGQRKRLAIPVESLLTAERVDRPTQYSATPGGRAGVVVTGVLKIGRWGIGTSNKLFVSVRRSVPALRLIVDKQTSEQLGYNIILISTPEVDRLVESLQPVG</sequence>
<dbReference type="AlphaFoldDB" id="A0A846Y2A9"/>